<accession>A0ABW9Z8Y0</accession>
<proteinExistence type="predicted"/>
<dbReference type="Gene3D" id="3.10.450.50">
    <property type="match status" value="1"/>
</dbReference>
<evidence type="ECO:0000313" key="1">
    <source>
        <dbReference type="EMBL" id="NBL65176.1"/>
    </source>
</evidence>
<sequence>MTPKQLVQEFYKSDAMLDSQIIEPLLHDDLVVNWHSSKGFIEMNKAQVLSLLGELSQAYIRSKIRITHLLEEENSVAVKFSHFVKTFENPREEMLLAHFMVIWEIKDAKLYRGFQMSQL</sequence>
<gene>
    <name evidence="1" type="ORF">GV828_08195</name>
</gene>
<dbReference type="InterPro" id="IPR032710">
    <property type="entry name" value="NTF2-like_dom_sf"/>
</dbReference>
<reference evidence="2" key="1">
    <citation type="submission" date="2020-01" db="EMBL/GenBank/DDBJ databases">
        <title>Sphingomonas sp. strain CSW-10.</title>
        <authorList>
            <person name="Chen W.-M."/>
        </authorList>
    </citation>
    <scope>NUCLEOTIDE SEQUENCE [LARGE SCALE GENOMIC DNA]</scope>
    <source>
        <strain evidence="2">NST-5</strain>
    </source>
</reference>
<keyword evidence="2" id="KW-1185">Reference proteome</keyword>
<dbReference type="EMBL" id="JAABLM010000008">
    <property type="protein sequence ID" value="NBL65176.1"/>
    <property type="molecule type" value="Genomic_DNA"/>
</dbReference>
<name>A0ABW9Z8Y0_9FLAO</name>
<evidence type="ECO:0000313" key="2">
    <source>
        <dbReference type="Proteomes" id="UP000798602"/>
    </source>
</evidence>
<comment type="caution">
    <text evidence="1">The sequence shown here is derived from an EMBL/GenBank/DDBJ whole genome shotgun (WGS) entry which is preliminary data.</text>
</comment>
<dbReference type="SUPFAM" id="SSF54427">
    <property type="entry name" value="NTF2-like"/>
    <property type="match status" value="1"/>
</dbReference>
<organism evidence="1 2">
    <name type="scientific">Flavobacterium ichthyis</name>
    <dbReference type="NCBI Taxonomy" id="2698827"/>
    <lineage>
        <taxon>Bacteria</taxon>
        <taxon>Pseudomonadati</taxon>
        <taxon>Bacteroidota</taxon>
        <taxon>Flavobacteriia</taxon>
        <taxon>Flavobacteriales</taxon>
        <taxon>Flavobacteriaceae</taxon>
        <taxon>Flavobacterium</taxon>
    </lineage>
</organism>
<dbReference type="Proteomes" id="UP000798602">
    <property type="component" value="Unassembled WGS sequence"/>
</dbReference>
<dbReference type="RefSeq" id="WP_166536999.1">
    <property type="nucleotide sequence ID" value="NZ_JAABLM010000008.1"/>
</dbReference>
<protein>
    <submittedName>
        <fullName evidence="1">Nuclear transport factor 2 family protein</fullName>
    </submittedName>
</protein>